<dbReference type="EMBL" id="LCBS01000008">
    <property type="protein sequence ID" value="KKS17032.1"/>
    <property type="molecule type" value="Genomic_DNA"/>
</dbReference>
<evidence type="ECO:0000313" key="1">
    <source>
        <dbReference type="EMBL" id="KKS17032.1"/>
    </source>
</evidence>
<protein>
    <submittedName>
        <fullName evidence="1">Uncharacterized protein</fullName>
    </submittedName>
</protein>
<dbReference type="Proteomes" id="UP000034163">
    <property type="component" value="Unassembled WGS sequence"/>
</dbReference>
<proteinExistence type="predicted"/>
<gene>
    <name evidence="1" type="ORF">UU72_C0008G0014</name>
</gene>
<organism evidence="1 2">
    <name type="scientific">candidate division WWE3 bacterium GW2011_GWB1_41_6</name>
    <dbReference type="NCBI Taxonomy" id="1619112"/>
    <lineage>
        <taxon>Bacteria</taxon>
        <taxon>Katanobacteria</taxon>
    </lineage>
</organism>
<sequence>MSAFFRTIKTLLFGTILVLSIVVSTASLLNSKMTAKASTPASLTVADGETLATGMLVILDMVDSLNNKFESHVEEEAEFQERYDRQMNWVKESLQSHENLITAYTGALQMSYDSSAFAAVANLVGWQLTDYEPCNELISGLAYSYFIDTEKSYCFPAPGFKVADVTIGRKGPNEWNGGSGYYLVQKKVGYRMIPGKSSEAYYYIFATWNRHEDPLPEKFWDGVLGHPNERDELNRMLNLPTYEETIGMMGDYETAIEIWSLAPEEWVLFLGGGYGNAPGLPSITPFRPLNESP</sequence>
<name>A0A0G0WXX1_UNCKA</name>
<dbReference type="AlphaFoldDB" id="A0A0G0WXX1"/>
<comment type="caution">
    <text evidence="1">The sequence shown here is derived from an EMBL/GenBank/DDBJ whole genome shotgun (WGS) entry which is preliminary data.</text>
</comment>
<accession>A0A0G0WXX1</accession>
<reference evidence="1 2" key="1">
    <citation type="journal article" date="2015" name="Nature">
        <title>rRNA introns, odd ribosomes, and small enigmatic genomes across a large radiation of phyla.</title>
        <authorList>
            <person name="Brown C.T."/>
            <person name="Hug L.A."/>
            <person name="Thomas B.C."/>
            <person name="Sharon I."/>
            <person name="Castelle C.J."/>
            <person name="Singh A."/>
            <person name="Wilkins M.J."/>
            <person name="Williams K.H."/>
            <person name="Banfield J.F."/>
        </authorList>
    </citation>
    <scope>NUCLEOTIDE SEQUENCE [LARGE SCALE GENOMIC DNA]</scope>
</reference>
<evidence type="ECO:0000313" key="2">
    <source>
        <dbReference type="Proteomes" id="UP000034163"/>
    </source>
</evidence>